<dbReference type="PANTHER" id="PTHR11759">
    <property type="entry name" value="40S RIBOSOMAL PROTEIN S14/30S RIBOSOMAL PROTEIN S11"/>
    <property type="match status" value="1"/>
</dbReference>
<dbReference type="SUPFAM" id="SSF53137">
    <property type="entry name" value="Translational machinery components"/>
    <property type="match status" value="1"/>
</dbReference>
<evidence type="ECO:0000256" key="4">
    <source>
        <dbReference type="ARBA" id="ARBA00022980"/>
    </source>
</evidence>
<dbReference type="GO" id="GO:0019843">
    <property type="term" value="F:rRNA binding"/>
    <property type="evidence" value="ECO:0007669"/>
    <property type="project" value="UniProtKB-UniRule"/>
</dbReference>
<evidence type="ECO:0000256" key="1">
    <source>
        <dbReference type="ARBA" id="ARBA00006194"/>
    </source>
</evidence>
<proteinExistence type="inferred from homology"/>
<dbReference type="InterPro" id="IPR019961">
    <property type="entry name" value="Ribosomal_uS11_archaeal"/>
</dbReference>
<accession>A0A1I5M7F2</accession>
<dbReference type="RefSeq" id="WP_074874592.1">
    <property type="nucleotide sequence ID" value="NZ_FOXI01000001.1"/>
</dbReference>
<comment type="similarity">
    <text evidence="1 6 7">Belongs to the universal ribosomal protein uS11 family.</text>
</comment>
<organism evidence="8 9">
    <name type="scientific">Halolamina pelagica</name>
    <dbReference type="NCBI Taxonomy" id="699431"/>
    <lineage>
        <taxon>Archaea</taxon>
        <taxon>Methanobacteriati</taxon>
        <taxon>Methanobacteriota</taxon>
        <taxon>Stenosarchaea group</taxon>
        <taxon>Halobacteria</taxon>
        <taxon>Halobacteriales</taxon>
        <taxon>Haloferacaceae</taxon>
    </lineage>
</organism>
<keyword evidence="2 6" id="KW-0699">rRNA-binding</keyword>
<evidence type="ECO:0000256" key="5">
    <source>
        <dbReference type="ARBA" id="ARBA00023274"/>
    </source>
</evidence>
<sequence length="133" mass="13682">MSESESTADGDKWGIAHVFASFNNTLITVTDATGAETVAKSSGGTVVKQNRDEASPYAAMQMAEAVVDDVKAAGIGGVHVRVRGPGGNETKSPGPGAQATIRALARAGLEIGRIEDVTPLPHDGTRAAKKNRL</sequence>
<dbReference type="PROSITE" id="PS00054">
    <property type="entry name" value="RIBOSOMAL_S11"/>
    <property type="match status" value="1"/>
</dbReference>
<dbReference type="OrthoDB" id="12054at2157"/>
<evidence type="ECO:0000313" key="8">
    <source>
        <dbReference type="EMBL" id="SFP05568.1"/>
    </source>
</evidence>
<dbReference type="NCBIfam" id="TIGR03628">
    <property type="entry name" value="arch_S11P"/>
    <property type="match status" value="1"/>
</dbReference>
<dbReference type="GO" id="GO:0022626">
    <property type="term" value="C:cytosolic ribosome"/>
    <property type="evidence" value="ECO:0007669"/>
    <property type="project" value="UniProtKB-ARBA"/>
</dbReference>
<comment type="subunit">
    <text evidence="6">Part of the 30S ribosomal subunit.</text>
</comment>
<gene>
    <name evidence="6" type="primary">rps11</name>
    <name evidence="8" type="ORF">SAMN05216277_101143</name>
</gene>
<dbReference type="HAMAP" id="MF_01310">
    <property type="entry name" value="Ribosomal_uS11"/>
    <property type="match status" value="1"/>
</dbReference>
<protein>
    <recommendedName>
        <fullName evidence="6">Small ribosomal subunit protein uS11</fullName>
    </recommendedName>
</protein>
<dbReference type="Proteomes" id="UP000183769">
    <property type="component" value="Unassembled WGS sequence"/>
</dbReference>
<comment type="function">
    <text evidence="6">Located on the platform of the 30S subunit.</text>
</comment>
<name>A0A1I5M7F2_9EURY</name>
<evidence type="ECO:0000256" key="2">
    <source>
        <dbReference type="ARBA" id="ARBA00022730"/>
    </source>
</evidence>
<dbReference type="GO" id="GO:0003735">
    <property type="term" value="F:structural constituent of ribosome"/>
    <property type="evidence" value="ECO:0007669"/>
    <property type="project" value="UniProtKB-UniRule"/>
</dbReference>
<dbReference type="AlphaFoldDB" id="A0A1I5M7F2"/>
<keyword evidence="9" id="KW-1185">Reference proteome</keyword>
<dbReference type="InterPro" id="IPR001971">
    <property type="entry name" value="Ribosomal_uS11"/>
</dbReference>
<dbReference type="Gene3D" id="3.30.420.80">
    <property type="entry name" value="Ribosomal protein S11"/>
    <property type="match status" value="1"/>
</dbReference>
<dbReference type="NCBIfam" id="NF007176">
    <property type="entry name" value="PRK09607.1"/>
    <property type="match status" value="1"/>
</dbReference>
<evidence type="ECO:0000256" key="3">
    <source>
        <dbReference type="ARBA" id="ARBA00022884"/>
    </source>
</evidence>
<dbReference type="Pfam" id="PF00411">
    <property type="entry name" value="Ribosomal_S11"/>
    <property type="match status" value="1"/>
</dbReference>
<dbReference type="GO" id="GO:0044391">
    <property type="term" value="C:ribosomal subunit"/>
    <property type="evidence" value="ECO:0007669"/>
    <property type="project" value="UniProtKB-ARBA"/>
</dbReference>
<dbReference type="InterPro" id="IPR036967">
    <property type="entry name" value="Ribosomal_uS11_sf"/>
</dbReference>
<keyword evidence="5 6" id="KW-0687">Ribonucleoprotein</keyword>
<dbReference type="PIRSF" id="PIRSF002131">
    <property type="entry name" value="Ribosomal_S11"/>
    <property type="match status" value="1"/>
</dbReference>
<dbReference type="InterPro" id="IPR018102">
    <property type="entry name" value="Ribosomal_uS11_CS"/>
</dbReference>
<evidence type="ECO:0000313" key="9">
    <source>
        <dbReference type="Proteomes" id="UP000183769"/>
    </source>
</evidence>
<dbReference type="EMBL" id="FOXI01000001">
    <property type="protein sequence ID" value="SFP05568.1"/>
    <property type="molecule type" value="Genomic_DNA"/>
</dbReference>
<keyword evidence="3 6" id="KW-0694">RNA-binding</keyword>
<dbReference type="GO" id="GO:0006412">
    <property type="term" value="P:translation"/>
    <property type="evidence" value="ECO:0007669"/>
    <property type="project" value="UniProtKB-UniRule"/>
</dbReference>
<keyword evidence="4 6" id="KW-0689">Ribosomal protein</keyword>
<reference evidence="9" key="1">
    <citation type="submission" date="2016-10" db="EMBL/GenBank/DDBJ databases">
        <authorList>
            <person name="Varghese N."/>
            <person name="Submissions S."/>
        </authorList>
    </citation>
    <scope>NUCLEOTIDE SEQUENCE [LARGE SCALE GENOMIC DNA]</scope>
    <source>
        <strain evidence="9">CGMCC 1.10329</strain>
    </source>
</reference>
<evidence type="ECO:0000256" key="6">
    <source>
        <dbReference type="HAMAP-Rule" id="MF_01310"/>
    </source>
</evidence>
<dbReference type="FunFam" id="3.30.420.80:FF:000018">
    <property type="entry name" value="40S ribosomal protein S14"/>
    <property type="match status" value="1"/>
</dbReference>
<evidence type="ECO:0000256" key="7">
    <source>
        <dbReference type="RuleBase" id="RU003629"/>
    </source>
</evidence>